<reference evidence="1" key="1">
    <citation type="journal article" date="2023" name="G3 (Bethesda)">
        <title>A reference genome for the long-term kleptoplast-retaining sea slug Elysia crispata morphotype clarki.</title>
        <authorList>
            <person name="Eastman K.E."/>
            <person name="Pendleton A.L."/>
            <person name="Shaikh M.A."/>
            <person name="Suttiyut T."/>
            <person name="Ogas R."/>
            <person name="Tomko P."/>
            <person name="Gavelis G."/>
            <person name="Widhalm J.R."/>
            <person name="Wisecaver J.H."/>
        </authorList>
    </citation>
    <scope>NUCLEOTIDE SEQUENCE</scope>
    <source>
        <strain evidence="1">ECLA1</strain>
    </source>
</reference>
<keyword evidence="2" id="KW-1185">Reference proteome</keyword>
<evidence type="ECO:0000313" key="1">
    <source>
        <dbReference type="EMBL" id="KAK3745263.1"/>
    </source>
</evidence>
<accession>A0AAE0YHD2</accession>
<sequence length="70" mass="7963">MSFKRSENIDIRLSPPSRLQTKSYILTIGDICRDSSRLFTCLAINPAQPQEDALNHLMARISRTTPCKNK</sequence>
<gene>
    <name evidence="1" type="ORF">RRG08_055499</name>
</gene>
<dbReference type="EMBL" id="JAWDGP010006231">
    <property type="protein sequence ID" value="KAK3745263.1"/>
    <property type="molecule type" value="Genomic_DNA"/>
</dbReference>
<comment type="caution">
    <text evidence="1">The sequence shown here is derived from an EMBL/GenBank/DDBJ whole genome shotgun (WGS) entry which is preliminary data.</text>
</comment>
<dbReference type="Proteomes" id="UP001283361">
    <property type="component" value="Unassembled WGS sequence"/>
</dbReference>
<proteinExistence type="predicted"/>
<name>A0AAE0YHD2_9GAST</name>
<protein>
    <submittedName>
        <fullName evidence="1">Uncharacterized protein</fullName>
    </submittedName>
</protein>
<organism evidence="1 2">
    <name type="scientific">Elysia crispata</name>
    <name type="common">lettuce slug</name>
    <dbReference type="NCBI Taxonomy" id="231223"/>
    <lineage>
        <taxon>Eukaryota</taxon>
        <taxon>Metazoa</taxon>
        <taxon>Spiralia</taxon>
        <taxon>Lophotrochozoa</taxon>
        <taxon>Mollusca</taxon>
        <taxon>Gastropoda</taxon>
        <taxon>Heterobranchia</taxon>
        <taxon>Euthyneura</taxon>
        <taxon>Panpulmonata</taxon>
        <taxon>Sacoglossa</taxon>
        <taxon>Placobranchoidea</taxon>
        <taxon>Plakobranchidae</taxon>
        <taxon>Elysia</taxon>
    </lineage>
</organism>
<dbReference type="AlphaFoldDB" id="A0AAE0YHD2"/>
<evidence type="ECO:0000313" key="2">
    <source>
        <dbReference type="Proteomes" id="UP001283361"/>
    </source>
</evidence>